<dbReference type="InterPro" id="IPR032675">
    <property type="entry name" value="LRR_dom_sf"/>
</dbReference>
<proteinExistence type="predicted"/>
<dbReference type="AlphaFoldDB" id="A0A9P5SIX6"/>
<dbReference type="EMBL" id="JAAAUY010000388">
    <property type="protein sequence ID" value="KAF9330554.1"/>
    <property type="molecule type" value="Genomic_DNA"/>
</dbReference>
<dbReference type="Proteomes" id="UP000696485">
    <property type="component" value="Unassembled WGS sequence"/>
</dbReference>
<keyword evidence="2" id="KW-1185">Reference proteome</keyword>
<gene>
    <name evidence="1" type="ORF">BG006_006477</name>
</gene>
<evidence type="ECO:0000313" key="1">
    <source>
        <dbReference type="EMBL" id="KAF9330554.1"/>
    </source>
</evidence>
<dbReference type="Gene3D" id="3.80.10.10">
    <property type="entry name" value="Ribonuclease Inhibitor"/>
    <property type="match status" value="1"/>
</dbReference>
<dbReference type="SUPFAM" id="SSF52047">
    <property type="entry name" value="RNI-like"/>
    <property type="match status" value="1"/>
</dbReference>
<name>A0A9P5SIX6_9FUNG</name>
<accession>A0A9P5SIX6</accession>
<evidence type="ECO:0000313" key="2">
    <source>
        <dbReference type="Proteomes" id="UP000696485"/>
    </source>
</evidence>
<protein>
    <submittedName>
        <fullName evidence="1">Uncharacterized protein</fullName>
    </submittedName>
</protein>
<reference evidence="1" key="1">
    <citation type="journal article" date="2020" name="Fungal Divers.">
        <title>Resolving the Mortierellaceae phylogeny through synthesis of multi-gene phylogenetics and phylogenomics.</title>
        <authorList>
            <person name="Vandepol N."/>
            <person name="Liber J."/>
            <person name="Desiro A."/>
            <person name="Na H."/>
            <person name="Kennedy M."/>
            <person name="Barry K."/>
            <person name="Grigoriev I.V."/>
            <person name="Miller A.N."/>
            <person name="O'Donnell K."/>
            <person name="Stajich J.E."/>
            <person name="Bonito G."/>
        </authorList>
    </citation>
    <scope>NUCLEOTIDE SEQUENCE</scope>
    <source>
        <strain evidence="1">NVP1</strain>
    </source>
</reference>
<sequence>MYPDECHDGELSQTSYKLASHFLDQCPNLRFHYVDICQYHIDSDELFFLMKMHIIPATQHLSIGLGESVNRSTDLTTSTLQQILSSTSDRLESLRLKIGLLDGSIQNVRPTNQTVIRELEQGYVEVKKAQEFAINNIMRFPGVKTLKEFRIEQCMFSFQAQEIWRQLWDQCGQIENLVVGDVCEEVLEHLAEGISNSMPWLHNIYFRTDDPATEYELNDVTVAKILSAGTRGWTAIHFDVNTVVGPAALSALAQHYSTLEDLCFVQNVDSNVLIPILVACPNLRELVTIASEAILPVVLPEITAVQFIDQDPWTYSLRPWACEGTLKKLKVRITEVPPFVGALPTIQRKVYERLARLENLEVLWLGHQPQVVLGEHSLDDALFQQETCLDMTLASGLGKLDRLKNLSELNLSGMEHDLEDEVEAEWMAKHWPNLAVVSGLGKSSEAATWFAHNRPYVFLD</sequence>
<organism evidence="1 2">
    <name type="scientific">Podila minutissima</name>
    <dbReference type="NCBI Taxonomy" id="64525"/>
    <lineage>
        <taxon>Eukaryota</taxon>
        <taxon>Fungi</taxon>
        <taxon>Fungi incertae sedis</taxon>
        <taxon>Mucoromycota</taxon>
        <taxon>Mortierellomycotina</taxon>
        <taxon>Mortierellomycetes</taxon>
        <taxon>Mortierellales</taxon>
        <taxon>Mortierellaceae</taxon>
        <taxon>Podila</taxon>
    </lineage>
</organism>
<comment type="caution">
    <text evidence="1">The sequence shown here is derived from an EMBL/GenBank/DDBJ whole genome shotgun (WGS) entry which is preliminary data.</text>
</comment>